<dbReference type="Gene3D" id="3.40.640.10">
    <property type="entry name" value="Type I PLP-dependent aspartate aminotransferase-like (Major domain)"/>
    <property type="match status" value="1"/>
</dbReference>
<dbReference type="GO" id="GO:0030170">
    <property type="term" value="F:pyridoxal phosphate binding"/>
    <property type="evidence" value="ECO:0007669"/>
    <property type="project" value="InterPro"/>
</dbReference>
<dbReference type="RefSeq" id="WP_066856666.1">
    <property type="nucleotide sequence ID" value="NZ_JXMS01000023.1"/>
</dbReference>
<dbReference type="InterPro" id="IPR015422">
    <property type="entry name" value="PyrdxlP-dep_Trfase_small"/>
</dbReference>
<accession>A0A1B7XAT5</accession>
<proteinExistence type="inferred from homology"/>
<dbReference type="InterPro" id="IPR004838">
    <property type="entry name" value="NHTrfase_class1_PyrdxlP-BS"/>
</dbReference>
<dbReference type="EMBL" id="JXMS01000023">
    <property type="protein sequence ID" value="OBQ46482.1"/>
    <property type="molecule type" value="Genomic_DNA"/>
</dbReference>
<evidence type="ECO:0000313" key="9">
    <source>
        <dbReference type="Proteomes" id="UP000091979"/>
    </source>
</evidence>
<dbReference type="Gene3D" id="3.90.1150.10">
    <property type="entry name" value="Aspartate Aminotransferase, domain 1"/>
    <property type="match status" value="1"/>
</dbReference>
<keyword evidence="4 6" id="KW-0808">Transferase</keyword>
<dbReference type="Proteomes" id="UP000091979">
    <property type="component" value="Unassembled WGS sequence"/>
</dbReference>
<keyword evidence="3 6" id="KW-0032">Aminotransferase</keyword>
<dbReference type="SUPFAM" id="SSF53383">
    <property type="entry name" value="PLP-dependent transferases"/>
    <property type="match status" value="1"/>
</dbReference>
<dbReference type="GO" id="GO:0008483">
    <property type="term" value="F:transaminase activity"/>
    <property type="evidence" value="ECO:0007669"/>
    <property type="project" value="UniProtKB-KW"/>
</dbReference>
<dbReference type="InterPro" id="IPR015424">
    <property type="entry name" value="PyrdxlP-dep_Trfase"/>
</dbReference>
<keyword evidence="5" id="KW-0663">Pyridoxal phosphate</keyword>
<dbReference type="Gene3D" id="1.10.20.110">
    <property type="match status" value="1"/>
</dbReference>
<protein>
    <recommendedName>
        <fullName evidence="6">Aminotransferase</fullName>
        <ecNumber evidence="6">2.6.1.-</ecNumber>
    </recommendedName>
</protein>
<dbReference type="STRING" id="1560234.SP90_12340"/>
<evidence type="ECO:0000256" key="3">
    <source>
        <dbReference type="ARBA" id="ARBA00022576"/>
    </source>
</evidence>
<dbReference type="Pfam" id="PF00155">
    <property type="entry name" value="Aminotran_1_2"/>
    <property type="match status" value="1"/>
</dbReference>
<dbReference type="InterPro" id="IPR004839">
    <property type="entry name" value="Aminotransferase_I/II_large"/>
</dbReference>
<dbReference type="CDD" id="cd00609">
    <property type="entry name" value="AAT_like"/>
    <property type="match status" value="1"/>
</dbReference>
<keyword evidence="9" id="KW-1185">Reference proteome</keyword>
<comment type="cofactor">
    <cofactor evidence="1 6">
        <name>pyridoxal 5'-phosphate</name>
        <dbReference type="ChEBI" id="CHEBI:597326"/>
    </cofactor>
</comment>
<dbReference type="InterPro" id="IPR022518">
    <property type="entry name" value="Aspartate_4-decarboxylase"/>
</dbReference>
<evidence type="ECO:0000259" key="7">
    <source>
        <dbReference type="Pfam" id="PF00155"/>
    </source>
</evidence>
<evidence type="ECO:0000256" key="6">
    <source>
        <dbReference type="RuleBase" id="RU000481"/>
    </source>
</evidence>
<dbReference type="NCBIfam" id="TIGR03801">
    <property type="entry name" value="asp_4_decarbox"/>
    <property type="match status" value="1"/>
</dbReference>
<dbReference type="GO" id="GO:0006520">
    <property type="term" value="P:amino acid metabolic process"/>
    <property type="evidence" value="ECO:0007669"/>
    <property type="project" value="InterPro"/>
</dbReference>
<evidence type="ECO:0000256" key="5">
    <source>
        <dbReference type="ARBA" id="ARBA00022898"/>
    </source>
</evidence>
<dbReference type="EC" id="2.6.1.-" evidence="6"/>
<dbReference type="PATRIC" id="fig|1560234.3.peg.1567"/>
<organism evidence="8 9">
    <name type="scientific">Halodesulfovibrio spirochaetisodalis</name>
    <dbReference type="NCBI Taxonomy" id="1560234"/>
    <lineage>
        <taxon>Bacteria</taxon>
        <taxon>Pseudomonadati</taxon>
        <taxon>Thermodesulfobacteriota</taxon>
        <taxon>Desulfovibrionia</taxon>
        <taxon>Desulfovibrionales</taxon>
        <taxon>Desulfovibrionaceae</taxon>
        <taxon>Halodesulfovibrio</taxon>
    </lineage>
</organism>
<comment type="similarity">
    <text evidence="2 6">Belongs to the class-I pyridoxal-phosphate-dependent aminotransferase family.</text>
</comment>
<comment type="caution">
    <text evidence="8">The sequence shown here is derived from an EMBL/GenBank/DDBJ whole genome shotgun (WGS) entry which is preliminary data.</text>
</comment>
<evidence type="ECO:0000256" key="4">
    <source>
        <dbReference type="ARBA" id="ARBA00022679"/>
    </source>
</evidence>
<dbReference type="PROSITE" id="PS00105">
    <property type="entry name" value="AA_TRANSFER_CLASS_1"/>
    <property type="match status" value="1"/>
</dbReference>
<evidence type="ECO:0000313" key="8">
    <source>
        <dbReference type="EMBL" id="OBQ46482.1"/>
    </source>
</evidence>
<name>A0A1B7XAT5_9BACT</name>
<evidence type="ECO:0000256" key="1">
    <source>
        <dbReference type="ARBA" id="ARBA00001933"/>
    </source>
</evidence>
<gene>
    <name evidence="8" type="ORF">SP90_12340</name>
</gene>
<dbReference type="OrthoDB" id="9804407at2"/>
<evidence type="ECO:0000256" key="2">
    <source>
        <dbReference type="ARBA" id="ARBA00007441"/>
    </source>
</evidence>
<reference evidence="8 9" key="1">
    <citation type="submission" date="2015-01" db="EMBL/GenBank/DDBJ databases">
        <title>Desulfovibrio sp. JC271 draft genome sequence.</title>
        <authorList>
            <person name="Shivani Y."/>
            <person name="Subhash Y."/>
            <person name="Sasikala C."/>
            <person name="Ramana C.V."/>
        </authorList>
    </citation>
    <scope>NUCLEOTIDE SEQUENCE [LARGE SCALE GENOMIC DNA]</scope>
    <source>
        <strain evidence="8 9">JC271</strain>
    </source>
</reference>
<dbReference type="PANTHER" id="PTHR46383:SF1">
    <property type="entry name" value="ASPARTATE AMINOTRANSFERASE"/>
    <property type="match status" value="1"/>
</dbReference>
<sequence>MDRRKEKELEKLSPFEVKNTLISYAEDSHDHAFINAGRGNPNWVATLPRAAFFELGSFALLESKRTLTHLPGFGGLGEKKGVATRFKAFCTEHAASEGVQFLEQALEFLTQKKQFDAETLLHEWVEGILGDNYPVPDRMLECSEKIVHEYLMQEMCAGDFPLPEGSFDLFAVEGGTAAMFYVFNSLKSNRMLNKGDTIAIGSPIFTPYIEMPELEDYALKKIEVMEDEKMAWSIPDSELKKLRDPKVKAFFLVNPSNPTSMKLDDSTLRTIASIAQDRHDLIILTDDVYGTFADNFTSLAMLAPHNTILVYSFSKYFGATGWRLGVIGIHKENMFDQHIASVSDELKDTFRIRYGGISLDPDSLKFIDRIVADSRAVALNHTAGLSTPQQIQMTLFALLSLMKGGDEYKQRAKHIVRKRYHALLKHSEGREIVSEHDANGAFYYVEIDIQKIAMETHGKDFFDWLKKKYEPIDLLIKLARDNGVVVMPGAGFDAPDWSLRISLANQSDKQCEIIMDAIEAHINSYYEVFFTK</sequence>
<dbReference type="PANTHER" id="PTHR46383">
    <property type="entry name" value="ASPARTATE AMINOTRANSFERASE"/>
    <property type="match status" value="1"/>
</dbReference>
<dbReference type="AlphaFoldDB" id="A0A1B7XAT5"/>
<dbReference type="InterPro" id="IPR050596">
    <property type="entry name" value="AspAT/PAT-like"/>
</dbReference>
<dbReference type="NCBIfam" id="NF006755">
    <property type="entry name" value="PRK09275.1"/>
    <property type="match status" value="1"/>
</dbReference>
<feature type="domain" description="Aminotransferase class I/classII large" evidence="7">
    <location>
        <begin position="192"/>
        <end position="518"/>
    </location>
</feature>
<dbReference type="InterPro" id="IPR015421">
    <property type="entry name" value="PyrdxlP-dep_Trfase_major"/>
</dbReference>